<dbReference type="Proteomes" id="UP000058857">
    <property type="component" value="Chromosome 1"/>
</dbReference>
<evidence type="ECO:0000313" key="3">
    <source>
        <dbReference type="Proteomes" id="UP000058857"/>
    </source>
</evidence>
<keyword evidence="2" id="KW-0614">Plasmid</keyword>
<gene>
    <name evidence="1" type="ORF">LBBP_00389</name>
    <name evidence="2" type="ORF">LBBP_04552</name>
</gene>
<name>A0A0S2IMQ0_LEPBO</name>
<sequence>MNRFSSLLNSKKIQHGACYGSYYKTNFRPFDEANYIQERFFGWN</sequence>
<accession>A0A0S2IMQ0</accession>
<organism evidence="1">
    <name type="scientific">Leptospira borgpetersenii serovar Ballum</name>
    <dbReference type="NCBI Taxonomy" id="280505"/>
    <lineage>
        <taxon>Bacteria</taxon>
        <taxon>Pseudomonadati</taxon>
        <taxon>Spirochaetota</taxon>
        <taxon>Spirochaetia</taxon>
        <taxon>Leptospirales</taxon>
        <taxon>Leptospiraceae</taxon>
        <taxon>Leptospira</taxon>
    </lineage>
</organism>
<geneLocation type="plasmid" evidence="2 3">
    <name>lbp2</name>
</geneLocation>
<dbReference type="PATRIC" id="fig|280505.15.peg.380"/>
<evidence type="ECO:0000313" key="2">
    <source>
        <dbReference type="EMBL" id="ALO28648.1"/>
    </source>
</evidence>
<dbReference type="EMBL" id="CP012029">
    <property type="protein sequence ID" value="ALO24749.1"/>
    <property type="molecule type" value="Genomic_DNA"/>
</dbReference>
<evidence type="ECO:0000313" key="1">
    <source>
        <dbReference type="EMBL" id="ALO24749.1"/>
    </source>
</evidence>
<protein>
    <submittedName>
        <fullName evidence="1">Uncharacterized protein</fullName>
    </submittedName>
</protein>
<dbReference type="EMBL" id="CP012032">
    <property type="protein sequence ID" value="ALO28648.1"/>
    <property type="molecule type" value="Genomic_DNA"/>
</dbReference>
<dbReference type="AlphaFoldDB" id="A0A0S2IMQ0"/>
<proteinExistence type="predicted"/>
<reference evidence="1 3" key="1">
    <citation type="journal article" date="2015" name="PLoS Negl. Trop. Dis.">
        <title>Distribution of Plasmids in Distinct Leptospira Pathogenic Species.</title>
        <authorList>
            <person name="Wang Y."/>
            <person name="Zhuang X."/>
            <person name="Zhong Y."/>
            <person name="Zhang C."/>
            <person name="Zhang Y."/>
            <person name="Zeng L."/>
            <person name="Zhu Y."/>
            <person name="He P."/>
            <person name="Dong K."/>
            <person name="Pal U."/>
            <person name="Guo X."/>
            <person name="Qin J."/>
        </authorList>
    </citation>
    <scope>NUCLEOTIDE SEQUENCE [LARGE SCALE GENOMIC DNA]</scope>
    <source>
        <strain evidence="1 3">56604</strain>
        <plasmid evidence="2">lbp2</plasmid>
        <plasmid evidence="3">Plasmid lbp2</plasmid>
    </source>
</reference>
<dbReference type="Proteomes" id="UP000058857">
    <property type="component" value="Plasmid lbp2"/>
</dbReference>